<dbReference type="EnsemblMetazoa" id="XM_019994083.1">
    <property type="protein sequence ID" value="XP_019849642.1"/>
    <property type="gene ID" value="LOC109580666"/>
</dbReference>
<evidence type="ECO:0000259" key="2">
    <source>
        <dbReference type="Pfam" id="PF25416"/>
    </source>
</evidence>
<dbReference type="InterPro" id="IPR041418">
    <property type="entry name" value="SAM_3"/>
</dbReference>
<dbReference type="Pfam" id="PF18016">
    <property type="entry name" value="SAM_3"/>
    <property type="match status" value="1"/>
</dbReference>
<feature type="domain" description="GRHL1/CP2 C-terminal" evidence="2">
    <location>
        <begin position="75"/>
        <end position="134"/>
    </location>
</feature>
<dbReference type="KEGG" id="aqu:109580666"/>
<dbReference type="PANTHER" id="PTHR11037:SF21">
    <property type="entry name" value="GEMINI, ISOFORM C"/>
    <property type="match status" value="1"/>
</dbReference>
<evidence type="ECO:0000313" key="3">
    <source>
        <dbReference type="EnsemblMetazoa" id="XP_019849642.1"/>
    </source>
</evidence>
<dbReference type="GO" id="GO:0005634">
    <property type="term" value="C:nucleus"/>
    <property type="evidence" value="ECO:0007669"/>
    <property type="project" value="TreeGrafter"/>
</dbReference>
<evidence type="ECO:0008006" key="5">
    <source>
        <dbReference type="Google" id="ProtNLM"/>
    </source>
</evidence>
<protein>
    <recommendedName>
        <fullName evidence="5">SAM domain-containing protein</fullName>
    </recommendedName>
</protein>
<keyword evidence="4" id="KW-1185">Reference proteome</keyword>
<dbReference type="Pfam" id="PF25416">
    <property type="entry name" value="GRHL1_C"/>
    <property type="match status" value="1"/>
</dbReference>
<proteinExistence type="predicted"/>
<reference evidence="3" key="2">
    <citation type="submission" date="2024-06" db="UniProtKB">
        <authorList>
            <consortium name="EnsemblMetazoa"/>
        </authorList>
    </citation>
    <scope>IDENTIFICATION</scope>
</reference>
<dbReference type="GO" id="GO:0000978">
    <property type="term" value="F:RNA polymerase II cis-regulatory region sequence-specific DNA binding"/>
    <property type="evidence" value="ECO:0007669"/>
    <property type="project" value="TreeGrafter"/>
</dbReference>
<dbReference type="GO" id="GO:0001228">
    <property type="term" value="F:DNA-binding transcription activator activity, RNA polymerase II-specific"/>
    <property type="evidence" value="ECO:0007669"/>
    <property type="project" value="TreeGrafter"/>
</dbReference>
<dbReference type="Proteomes" id="UP000007879">
    <property type="component" value="Unassembled WGS sequence"/>
</dbReference>
<dbReference type="InterPro" id="IPR040167">
    <property type="entry name" value="TF_CP2-like"/>
</dbReference>
<dbReference type="RefSeq" id="XP_019849642.1">
    <property type="nucleotide sequence ID" value="XM_019994083.1"/>
</dbReference>
<dbReference type="PANTHER" id="PTHR11037">
    <property type="entry name" value="TRANSCRIPTION FACTOR CP2"/>
    <property type="match status" value="1"/>
</dbReference>
<dbReference type="InterPro" id="IPR057520">
    <property type="entry name" value="GRHL1/CP2_C"/>
</dbReference>
<dbReference type="InterPro" id="IPR013761">
    <property type="entry name" value="SAM/pointed_sf"/>
</dbReference>
<evidence type="ECO:0000259" key="1">
    <source>
        <dbReference type="Pfam" id="PF18016"/>
    </source>
</evidence>
<dbReference type="AlphaFoldDB" id="A0AAN0IYM0"/>
<sequence>MEQVSYQLQSLGPLANVDETRQWLTNNRFAPYVSLFANYGGTDLLRLSRKDLMDLCGPADGIRLYNALHIRSVKRIYISFEEGTAYNAIFLEELTAAHFKDCIARRLSIAPSVITAIQLQHTYGYGILVNVDDLVSKASIYQ</sequence>
<dbReference type="GeneID" id="109580666"/>
<organism evidence="3 4">
    <name type="scientific">Amphimedon queenslandica</name>
    <name type="common">Sponge</name>
    <dbReference type="NCBI Taxonomy" id="400682"/>
    <lineage>
        <taxon>Eukaryota</taxon>
        <taxon>Metazoa</taxon>
        <taxon>Porifera</taxon>
        <taxon>Demospongiae</taxon>
        <taxon>Heteroscleromorpha</taxon>
        <taxon>Haplosclerida</taxon>
        <taxon>Niphatidae</taxon>
        <taxon>Amphimedon</taxon>
    </lineage>
</organism>
<feature type="domain" description="SAM" evidence="1">
    <location>
        <begin position="11"/>
        <end position="69"/>
    </location>
</feature>
<reference evidence="4" key="1">
    <citation type="journal article" date="2010" name="Nature">
        <title>The Amphimedon queenslandica genome and the evolution of animal complexity.</title>
        <authorList>
            <person name="Srivastava M."/>
            <person name="Simakov O."/>
            <person name="Chapman J."/>
            <person name="Fahey B."/>
            <person name="Gauthier M.E."/>
            <person name="Mitros T."/>
            <person name="Richards G.S."/>
            <person name="Conaco C."/>
            <person name="Dacre M."/>
            <person name="Hellsten U."/>
            <person name="Larroux C."/>
            <person name="Putnam N.H."/>
            <person name="Stanke M."/>
            <person name="Adamska M."/>
            <person name="Darling A."/>
            <person name="Degnan S.M."/>
            <person name="Oakley T.H."/>
            <person name="Plachetzki D.C."/>
            <person name="Zhai Y."/>
            <person name="Adamski M."/>
            <person name="Calcino A."/>
            <person name="Cummins S.F."/>
            <person name="Goodstein D.M."/>
            <person name="Harris C."/>
            <person name="Jackson D.J."/>
            <person name="Leys S.P."/>
            <person name="Shu S."/>
            <person name="Woodcroft B.J."/>
            <person name="Vervoort M."/>
            <person name="Kosik K.S."/>
            <person name="Manning G."/>
            <person name="Degnan B.M."/>
            <person name="Rokhsar D.S."/>
        </authorList>
    </citation>
    <scope>NUCLEOTIDE SEQUENCE [LARGE SCALE GENOMIC DNA]</scope>
</reference>
<accession>A0AAN0IYM0</accession>
<dbReference type="SUPFAM" id="SSF47769">
    <property type="entry name" value="SAM/Pointed domain"/>
    <property type="match status" value="1"/>
</dbReference>
<dbReference type="Gene3D" id="1.10.150.50">
    <property type="entry name" value="Transcription Factor, Ets-1"/>
    <property type="match status" value="1"/>
</dbReference>
<name>A0AAN0IYM0_AMPQE</name>
<evidence type="ECO:0000313" key="4">
    <source>
        <dbReference type="Proteomes" id="UP000007879"/>
    </source>
</evidence>